<evidence type="ECO:0000313" key="8">
    <source>
        <dbReference type="EMBL" id="URI14774.1"/>
    </source>
</evidence>
<dbReference type="Proteomes" id="UP001055429">
    <property type="component" value="Chromosome"/>
</dbReference>
<proteinExistence type="predicted"/>
<keyword evidence="9" id="KW-1185">Reference proteome</keyword>
<dbReference type="InterPro" id="IPR052218">
    <property type="entry name" value="Preflagellin_Peptidase"/>
</dbReference>
<keyword evidence="3 6" id="KW-0812">Transmembrane</keyword>
<dbReference type="EMBL" id="CP097649">
    <property type="protein sequence ID" value="URI14774.1"/>
    <property type="molecule type" value="Genomic_DNA"/>
</dbReference>
<dbReference type="Gene3D" id="1.20.120.1220">
    <property type="match status" value="1"/>
</dbReference>
<accession>A0ABY4SKH9</accession>
<protein>
    <submittedName>
        <fullName evidence="8">Prepilin peptidase</fullName>
        <ecNumber evidence="8">3.4.23.43</ecNumber>
    </submittedName>
</protein>
<keyword evidence="2" id="KW-1003">Cell membrane</keyword>
<keyword evidence="5 6" id="KW-0472">Membrane</keyword>
<dbReference type="RefSeq" id="WP_249749561.1">
    <property type="nucleotide sequence ID" value="NZ_CP097298.1"/>
</dbReference>
<dbReference type="Pfam" id="PF01478">
    <property type="entry name" value="Peptidase_A24"/>
    <property type="match status" value="1"/>
</dbReference>
<evidence type="ECO:0000256" key="3">
    <source>
        <dbReference type="ARBA" id="ARBA00022692"/>
    </source>
</evidence>
<dbReference type="InterPro" id="IPR000045">
    <property type="entry name" value="Prepilin_IV_endopep_pep"/>
</dbReference>
<evidence type="ECO:0000256" key="1">
    <source>
        <dbReference type="ARBA" id="ARBA00004651"/>
    </source>
</evidence>
<evidence type="ECO:0000259" key="7">
    <source>
        <dbReference type="Pfam" id="PF01478"/>
    </source>
</evidence>
<dbReference type="PANTHER" id="PTHR36506:SF1">
    <property type="entry name" value="PREFLAGELLIN PEPTIDASE"/>
    <property type="match status" value="1"/>
</dbReference>
<feature type="domain" description="Prepilin type IV endopeptidase peptidase" evidence="7">
    <location>
        <begin position="12"/>
        <end position="114"/>
    </location>
</feature>
<keyword evidence="8" id="KW-0378">Hydrolase</keyword>
<reference evidence="8" key="1">
    <citation type="submission" date="2022-05" db="EMBL/GenBank/DDBJ databases">
        <title>Brevundimonas albigilva TT17 genome sequence.</title>
        <authorList>
            <person name="Lee K."/>
            <person name="Son H."/>
        </authorList>
    </citation>
    <scope>NUCLEOTIDE SEQUENCE</scope>
    <source>
        <strain evidence="8">TT17</strain>
    </source>
</reference>
<evidence type="ECO:0000256" key="2">
    <source>
        <dbReference type="ARBA" id="ARBA00022475"/>
    </source>
</evidence>
<name>A0ABY4SKH9_9CAUL</name>
<evidence type="ECO:0000256" key="5">
    <source>
        <dbReference type="ARBA" id="ARBA00023136"/>
    </source>
</evidence>
<evidence type="ECO:0000256" key="6">
    <source>
        <dbReference type="SAM" id="Phobius"/>
    </source>
</evidence>
<sequence length="169" mass="17030">MDILPFIALAPFPVLMVVGGLHDLTTMRIPNWISLALLAAFLPAALLLGLAPLDMAAHLGVGVAALLAGMALFALNWVGGGDAKLLAAACLWMGPAGSLPFLLSSAIVGGLFCLALITARRTIPAFPGLPAWAARLLEPKGDVPYGVALAGGALLAFPASPLVAAFVGG</sequence>
<evidence type="ECO:0000256" key="4">
    <source>
        <dbReference type="ARBA" id="ARBA00022989"/>
    </source>
</evidence>
<gene>
    <name evidence="8" type="ORF">M8231_13295</name>
</gene>
<feature type="transmembrane region" description="Helical" evidence="6">
    <location>
        <begin position="57"/>
        <end position="78"/>
    </location>
</feature>
<comment type="subcellular location">
    <subcellularLocation>
        <location evidence="1">Cell membrane</location>
        <topology evidence="1">Multi-pass membrane protein</topology>
    </subcellularLocation>
</comment>
<organism evidence="8 9">
    <name type="scientific">Brevundimonas albigilva</name>
    <dbReference type="NCBI Taxonomy" id="1312364"/>
    <lineage>
        <taxon>Bacteria</taxon>
        <taxon>Pseudomonadati</taxon>
        <taxon>Pseudomonadota</taxon>
        <taxon>Alphaproteobacteria</taxon>
        <taxon>Caulobacterales</taxon>
        <taxon>Caulobacteraceae</taxon>
        <taxon>Brevundimonas</taxon>
    </lineage>
</organism>
<feature type="transmembrane region" description="Helical" evidence="6">
    <location>
        <begin position="143"/>
        <end position="167"/>
    </location>
</feature>
<dbReference type="EC" id="3.4.23.43" evidence="8"/>
<dbReference type="PANTHER" id="PTHR36506">
    <property type="entry name" value="PREFLAGELLIN PEPTIDASE"/>
    <property type="match status" value="1"/>
</dbReference>
<feature type="transmembrane region" description="Helical" evidence="6">
    <location>
        <begin position="6"/>
        <end position="25"/>
    </location>
</feature>
<evidence type="ECO:0000313" key="9">
    <source>
        <dbReference type="Proteomes" id="UP001055429"/>
    </source>
</evidence>
<feature type="transmembrane region" description="Helical" evidence="6">
    <location>
        <begin position="32"/>
        <end position="51"/>
    </location>
</feature>
<keyword evidence="4 6" id="KW-1133">Transmembrane helix</keyword>
<feature type="transmembrane region" description="Helical" evidence="6">
    <location>
        <begin position="99"/>
        <end position="123"/>
    </location>
</feature>
<dbReference type="GO" id="GO:0004190">
    <property type="term" value="F:aspartic-type endopeptidase activity"/>
    <property type="evidence" value="ECO:0007669"/>
    <property type="project" value="UniProtKB-EC"/>
</dbReference>